<organism evidence="2 3">
    <name type="scientific">Candidatus Woesebacteria bacterium RIFCSPHIGHO2_12_FULL_41_24</name>
    <dbReference type="NCBI Taxonomy" id="1802510"/>
    <lineage>
        <taxon>Bacteria</taxon>
        <taxon>Candidatus Woeseibacteriota</taxon>
    </lineage>
</organism>
<proteinExistence type="predicted"/>
<dbReference type="InterPro" id="IPR002716">
    <property type="entry name" value="PIN_dom"/>
</dbReference>
<dbReference type="PANTHER" id="PTHR38826">
    <property type="entry name" value="RIBONUCLEASE VAPC13"/>
    <property type="match status" value="1"/>
</dbReference>
<evidence type="ECO:0000313" key="2">
    <source>
        <dbReference type="EMBL" id="OGM54991.1"/>
    </source>
</evidence>
<comment type="caution">
    <text evidence="2">The sequence shown here is derived from an EMBL/GenBank/DDBJ whole genome shotgun (WGS) entry which is preliminary data.</text>
</comment>
<evidence type="ECO:0000313" key="3">
    <source>
        <dbReference type="Proteomes" id="UP000178603"/>
    </source>
</evidence>
<dbReference type="SUPFAM" id="SSF88723">
    <property type="entry name" value="PIN domain-like"/>
    <property type="match status" value="1"/>
</dbReference>
<dbReference type="InterPro" id="IPR029060">
    <property type="entry name" value="PIN-like_dom_sf"/>
</dbReference>
<dbReference type="AlphaFoldDB" id="A0A1F8ATI1"/>
<dbReference type="Gene3D" id="3.40.50.1010">
    <property type="entry name" value="5'-nuclease"/>
    <property type="match status" value="1"/>
</dbReference>
<reference evidence="2 3" key="1">
    <citation type="journal article" date="2016" name="Nat. Commun.">
        <title>Thousands of microbial genomes shed light on interconnected biogeochemical processes in an aquifer system.</title>
        <authorList>
            <person name="Anantharaman K."/>
            <person name="Brown C.T."/>
            <person name="Hug L.A."/>
            <person name="Sharon I."/>
            <person name="Castelle C.J."/>
            <person name="Probst A.J."/>
            <person name="Thomas B.C."/>
            <person name="Singh A."/>
            <person name="Wilkins M.J."/>
            <person name="Karaoz U."/>
            <person name="Brodie E.L."/>
            <person name="Williams K.H."/>
            <person name="Hubbard S.S."/>
            <person name="Banfield J.F."/>
        </authorList>
    </citation>
    <scope>NUCLEOTIDE SEQUENCE [LARGE SCALE GENOMIC DNA]</scope>
</reference>
<dbReference type="InterPro" id="IPR052106">
    <property type="entry name" value="PINc/VapC_TA"/>
</dbReference>
<dbReference type="Proteomes" id="UP000178603">
    <property type="component" value="Unassembled WGS sequence"/>
</dbReference>
<feature type="domain" description="PIN" evidence="1">
    <location>
        <begin position="4"/>
        <end position="121"/>
    </location>
</feature>
<accession>A0A1F8ATI1</accession>
<dbReference type="Pfam" id="PF01850">
    <property type="entry name" value="PIN"/>
    <property type="match status" value="1"/>
</dbReference>
<dbReference type="PANTHER" id="PTHR38826:SF5">
    <property type="entry name" value="RIBONUCLEASE VAPC13"/>
    <property type="match status" value="1"/>
</dbReference>
<sequence length="128" mass="15209">MEQIVDTNVILRYLVGDIESQYQNARKLFENVQKGKSKLIIKALVISEVVFVLESFYKNNREDIAESMETFLSQKWLRVEEREVLLSLWDFYRRNLHFVDSYLLSWAEVNKGKIASFDKKLLNNLSRN</sequence>
<dbReference type="EMBL" id="MGGW01000007">
    <property type="protein sequence ID" value="OGM54991.1"/>
    <property type="molecule type" value="Genomic_DNA"/>
</dbReference>
<protein>
    <recommendedName>
        <fullName evidence="1">PIN domain-containing protein</fullName>
    </recommendedName>
</protein>
<gene>
    <name evidence="2" type="ORF">A3E44_05080</name>
</gene>
<evidence type="ECO:0000259" key="1">
    <source>
        <dbReference type="Pfam" id="PF01850"/>
    </source>
</evidence>
<name>A0A1F8ATI1_9BACT</name>